<feature type="transmembrane region" description="Helical" evidence="1">
    <location>
        <begin position="102"/>
        <end position="121"/>
    </location>
</feature>
<keyword evidence="3" id="KW-1185">Reference proteome</keyword>
<keyword evidence="1" id="KW-0812">Transmembrane</keyword>
<organism evidence="2 3">
    <name type="scientific">Methylocystis parvus</name>
    <dbReference type="NCBI Taxonomy" id="134"/>
    <lineage>
        <taxon>Bacteria</taxon>
        <taxon>Pseudomonadati</taxon>
        <taxon>Pseudomonadota</taxon>
        <taxon>Alphaproteobacteria</taxon>
        <taxon>Hyphomicrobiales</taxon>
        <taxon>Methylocystaceae</taxon>
        <taxon>Methylocystis</taxon>
    </lineage>
</organism>
<evidence type="ECO:0000313" key="2">
    <source>
        <dbReference type="EMBL" id="QGM96631.1"/>
    </source>
</evidence>
<evidence type="ECO:0000313" key="3">
    <source>
        <dbReference type="Proteomes" id="UP000422569"/>
    </source>
</evidence>
<name>A0A6B8M189_9HYPH</name>
<dbReference type="AlphaFoldDB" id="A0A6B8M189"/>
<feature type="transmembrane region" description="Helical" evidence="1">
    <location>
        <begin position="63"/>
        <end position="90"/>
    </location>
</feature>
<keyword evidence="1" id="KW-1133">Transmembrane helix</keyword>
<accession>A0A6B8M189</accession>
<reference evidence="2 3" key="1">
    <citation type="submission" date="2019-09" db="EMBL/GenBank/DDBJ databases">
        <title>Isolation and complete genome sequencing of Methylocystis species.</title>
        <authorList>
            <person name="Rumah B.L."/>
            <person name="Stead C.E."/>
            <person name="Stevens B.C."/>
            <person name="Minton N.P."/>
            <person name="Grosse-Honebrink A."/>
            <person name="Zhang Y."/>
        </authorList>
    </citation>
    <scope>NUCLEOTIDE SEQUENCE [LARGE SCALE GENOMIC DNA]</scope>
    <source>
        <strain evidence="2 3">BRCS2</strain>
    </source>
</reference>
<gene>
    <name evidence="2" type="ORF">F7D14_03440</name>
</gene>
<feature type="transmembrane region" description="Helical" evidence="1">
    <location>
        <begin position="32"/>
        <end position="51"/>
    </location>
</feature>
<evidence type="ECO:0000256" key="1">
    <source>
        <dbReference type="SAM" id="Phobius"/>
    </source>
</evidence>
<dbReference type="KEGG" id="mpar:F7D14_03440"/>
<dbReference type="Proteomes" id="UP000422569">
    <property type="component" value="Chromosome"/>
</dbReference>
<feature type="transmembrane region" description="Helical" evidence="1">
    <location>
        <begin position="9"/>
        <end position="26"/>
    </location>
</feature>
<sequence>MRQIPIPNWIPLFVAGLFFLVVWWRPLPGGSLPWHMLASFLVVAGTMWFGFGGGASKLLGAMTLWFGFTIYALGFLTAVMFGIVVMALVWRVATGQRVSEAPVLPIAFPVFAIMIACSPMWSHILGAIGRAA</sequence>
<protein>
    <recommendedName>
        <fullName evidence="4">Prepilin type IV endopeptidase peptidase domain-containing protein</fullName>
    </recommendedName>
</protein>
<dbReference type="RefSeq" id="WP_016920656.1">
    <property type="nucleotide sequence ID" value="NZ_CP044331.1"/>
</dbReference>
<keyword evidence="1" id="KW-0472">Membrane</keyword>
<proteinExistence type="predicted"/>
<evidence type="ECO:0008006" key="4">
    <source>
        <dbReference type="Google" id="ProtNLM"/>
    </source>
</evidence>
<dbReference type="EMBL" id="CP044331">
    <property type="protein sequence ID" value="QGM96631.1"/>
    <property type="molecule type" value="Genomic_DNA"/>
</dbReference>